<proteinExistence type="predicted"/>
<evidence type="ECO:0000313" key="2">
    <source>
        <dbReference type="Proteomes" id="UP001589627"/>
    </source>
</evidence>
<dbReference type="EMBL" id="JBHLZP010000341">
    <property type="protein sequence ID" value="MFB9837083.1"/>
    <property type="molecule type" value="Genomic_DNA"/>
</dbReference>
<comment type="caution">
    <text evidence="1">The sequence shown here is derived from an EMBL/GenBank/DDBJ whole genome shotgun (WGS) entry which is preliminary data.</text>
</comment>
<sequence length="59" mass="6388">MRAVYSLKDSLIAYYFAAYYRHGVAAGPEMPIGARVLPGGMAALMIPQVLSITHVTFPC</sequence>
<dbReference type="Proteomes" id="UP001589627">
    <property type="component" value="Unassembled WGS sequence"/>
</dbReference>
<organism evidence="1 2">
    <name type="scientific">Actinoallomurus acaciae</name>
    <dbReference type="NCBI Taxonomy" id="502577"/>
    <lineage>
        <taxon>Bacteria</taxon>
        <taxon>Bacillati</taxon>
        <taxon>Actinomycetota</taxon>
        <taxon>Actinomycetes</taxon>
        <taxon>Streptosporangiales</taxon>
        <taxon>Thermomonosporaceae</taxon>
        <taxon>Actinoallomurus</taxon>
    </lineage>
</organism>
<accession>A0ABV5YPV9</accession>
<keyword evidence="2" id="KW-1185">Reference proteome</keyword>
<dbReference type="RefSeq" id="WP_378209864.1">
    <property type="nucleotide sequence ID" value="NZ_JBHLZP010000341.1"/>
</dbReference>
<evidence type="ECO:0000313" key="1">
    <source>
        <dbReference type="EMBL" id="MFB9837083.1"/>
    </source>
</evidence>
<protein>
    <submittedName>
        <fullName evidence="1">Uncharacterized protein</fullName>
    </submittedName>
</protein>
<name>A0ABV5YPV9_9ACTN</name>
<gene>
    <name evidence="1" type="ORF">ACFFNX_33420</name>
</gene>
<reference evidence="1 2" key="1">
    <citation type="submission" date="2024-09" db="EMBL/GenBank/DDBJ databases">
        <authorList>
            <person name="Sun Q."/>
            <person name="Mori K."/>
        </authorList>
    </citation>
    <scope>NUCLEOTIDE SEQUENCE [LARGE SCALE GENOMIC DNA]</scope>
    <source>
        <strain evidence="1 2">TBRC 0563</strain>
    </source>
</reference>